<dbReference type="RefSeq" id="WP_218038567.1">
    <property type="nucleotide sequence ID" value="NZ_BAAAHM010000031.1"/>
</dbReference>
<dbReference type="Gene3D" id="2.30.30.110">
    <property type="match status" value="1"/>
</dbReference>
<keyword evidence="2" id="KW-1185">Reference proteome</keyword>
<organism evidence="1 2">
    <name type="scientific">Acrocarpospora pleiomorpha</name>
    <dbReference type="NCBI Taxonomy" id="90975"/>
    <lineage>
        <taxon>Bacteria</taxon>
        <taxon>Bacillati</taxon>
        <taxon>Actinomycetota</taxon>
        <taxon>Actinomycetes</taxon>
        <taxon>Streptosporangiales</taxon>
        <taxon>Streptosporangiaceae</taxon>
        <taxon>Acrocarpospora</taxon>
    </lineage>
</organism>
<gene>
    <name evidence="1" type="ORF">Aple_061120</name>
</gene>
<dbReference type="EMBL" id="BLAF01000039">
    <property type="protein sequence ID" value="GES23213.1"/>
    <property type="molecule type" value="Genomic_DNA"/>
</dbReference>
<evidence type="ECO:0008006" key="3">
    <source>
        <dbReference type="Google" id="ProtNLM"/>
    </source>
</evidence>
<accession>A0A5M3XV74</accession>
<evidence type="ECO:0000313" key="2">
    <source>
        <dbReference type="Proteomes" id="UP000377595"/>
    </source>
</evidence>
<evidence type="ECO:0000313" key="1">
    <source>
        <dbReference type="EMBL" id="GES23213.1"/>
    </source>
</evidence>
<dbReference type="AlphaFoldDB" id="A0A5M3XV74"/>
<proteinExistence type="predicted"/>
<dbReference type="SUPFAM" id="SSF50118">
    <property type="entry name" value="Cell growth inhibitor/plasmid maintenance toxic component"/>
    <property type="match status" value="1"/>
</dbReference>
<protein>
    <recommendedName>
        <fullName evidence="3">mRNA interferase MazF</fullName>
    </recommendedName>
</protein>
<name>A0A5M3XV74_9ACTN</name>
<dbReference type="Proteomes" id="UP000377595">
    <property type="component" value="Unassembled WGS sequence"/>
</dbReference>
<sequence length="137" mass="14938">MRGEVWWVLLDERRPVVLLSGGEASEFRAMQIVAPATIDEKRGFLVLTGEEALDPDVMRDLPSVGTDVRAVGVEVGIGIREGLPYEGVVRVALPQDGHLFCTWLITLTGDYLTEQAGVLSSAKLQQLDHALRLAGIE</sequence>
<reference evidence="1 2" key="1">
    <citation type="submission" date="2019-10" db="EMBL/GenBank/DDBJ databases">
        <title>Whole genome shotgun sequence of Acrocarpospora pleiomorpha NBRC 16267.</title>
        <authorList>
            <person name="Ichikawa N."/>
            <person name="Kimura A."/>
            <person name="Kitahashi Y."/>
            <person name="Komaki H."/>
            <person name="Oguchi A."/>
        </authorList>
    </citation>
    <scope>NUCLEOTIDE SEQUENCE [LARGE SCALE GENOMIC DNA]</scope>
    <source>
        <strain evidence="1 2">NBRC 16267</strain>
    </source>
</reference>
<comment type="caution">
    <text evidence="1">The sequence shown here is derived from an EMBL/GenBank/DDBJ whole genome shotgun (WGS) entry which is preliminary data.</text>
</comment>
<dbReference type="InterPro" id="IPR011067">
    <property type="entry name" value="Plasmid_toxin/cell-grow_inhib"/>
</dbReference>